<reference evidence="1" key="1">
    <citation type="submission" date="2020-12" db="EMBL/GenBank/DDBJ databases">
        <authorList>
            <person name="Iha C."/>
        </authorList>
    </citation>
    <scope>NUCLEOTIDE SEQUENCE</scope>
</reference>
<organism evidence="1 2">
    <name type="scientific">Ostreobium quekettii</name>
    <dbReference type="NCBI Taxonomy" id="121088"/>
    <lineage>
        <taxon>Eukaryota</taxon>
        <taxon>Viridiplantae</taxon>
        <taxon>Chlorophyta</taxon>
        <taxon>core chlorophytes</taxon>
        <taxon>Ulvophyceae</taxon>
        <taxon>TCBD clade</taxon>
        <taxon>Bryopsidales</taxon>
        <taxon>Ostreobineae</taxon>
        <taxon>Ostreobiaceae</taxon>
        <taxon>Ostreobium</taxon>
    </lineage>
</organism>
<protein>
    <submittedName>
        <fullName evidence="1">Uncharacterized protein</fullName>
    </submittedName>
</protein>
<sequence length="119" mass="12741">MLSGLKDVAPVDVAWDAPTLEGAASKGGNVATCSCREMGQNASVEGQSGCQAYVFGPSAAVWIETPKEWLHSFHSLCGELNLRGTESCRGELQGRVRSPFAVEWRHGSLGIVPVLKLRK</sequence>
<evidence type="ECO:0000313" key="2">
    <source>
        <dbReference type="Proteomes" id="UP000708148"/>
    </source>
</evidence>
<comment type="caution">
    <text evidence="1">The sequence shown here is derived from an EMBL/GenBank/DDBJ whole genome shotgun (WGS) entry which is preliminary data.</text>
</comment>
<name>A0A8S1JD50_9CHLO</name>
<keyword evidence="2" id="KW-1185">Reference proteome</keyword>
<dbReference type="EMBL" id="CAJHUC010003002">
    <property type="protein sequence ID" value="CAD7705034.1"/>
    <property type="molecule type" value="Genomic_DNA"/>
</dbReference>
<accession>A0A8S1JD50</accession>
<dbReference type="Proteomes" id="UP000708148">
    <property type="component" value="Unassembled WGS sequence"/>
</dbReference>
<evidence type="ECO:0000313" key="1">
    <source>
        <dbReference type="EMBL" id="CAD7705034.1"/>
    </source>
</evidence>
<proteinExistence type="predicted"/>
<dbReference type="AlphaFoldDB" id="A0A8S1JD50"/>
<gene>
    <name evidence="1" type="ORF">OSTQU699_LOCUS10389</name>
</gene>